<dbReference type="EMBL" id="RKRF01000010">
    <property type="protein sequence ID" value="RPF52154.1"/>
    <property type="molecule type" value="Genomic_DNA"/>
</dbReference>
<dbReference type="RefSeq" id="WP_124222332.1">
    <property type="nucleotide sequence ID" value="NZ_RKRF01000010.1"/>
</dbReference>
<protein>
    <submittedName>
        <fullName evidence="2">Uncharacterized protein</fullName>
    </submittedName>
</protein>
<evidence type="ECO:0000313" key="2">
    <source>
        <dbReference type="EMBL" id="RPF52154.1"/>
    </source>
</evidence>
<feature type="coiled-coil region" evidence="1">
    <location>
        <begin position="1"/>
        <end position="32"/>
    </location>
</feature>
<keyword evidence="1" id="KW-0175">Coiled coil</keyword>
<organism evidence="2 3">
    <name type="scientific">Aquisalibacillus elongatus</name>
    <dbReference type="NCBI Taxonomy" id="485577"/>
    <lineage>
        <taxon>Bacteria</taxon>
        <taxon>Bacillati</taxon>
        <taxon>Bacillota</taxon>
        <taxon>Bacilli</taxon>
        <taxon>Bacillales</taxon>
        <taxon>Bacillaceae</taxon>
        <taxon>Aquisalibacillus</taxon>
    </lineage>
</organism>
<proteinExistence type="predicted"/>
<reference evidence="2 3" key="1">
    <citation type="submission" date="2018-11" db="EMBL/GenBank/DDBJ databases">
        <title>Genomic Encyclopedia of Type Strains, Phase IV (KMG-IV): sequencing the most valuable type-strain genomes for metagenomic binning, comparative biology and taxonomic classification.</title>
        <authorList>
            <person name="Goeker M."/>
        </authorList>
    </citation>
    <scope>NUCLEOTIDE SEQUENCE [LARGE SCALE GENOMIC DNA]</scope>
    <source>
        <strain evidence="2 3">DSM 18090</strain>
    </source>
</reference>
<name>A0A3N5B425_9BACI</name>
<keyword evidence="3" id="KW-1185">Reference proteome</keyword>
<dbReference type="OrthoDB" id="2679997at2"/>
<comment type="caution">
    <text evidence="2">The sequence shown here is derived from an EMBL/GenBank/DDBJ whole genome shotgun (WGS) entry which is preliminary data.</text>
</comment>
<evidence type="ECO:0000256" key="1">
    <source>
        <dbReference type="SAM" id="Coils"/>
    </source>
</evidence>
<accession>A0A3N5B425</accession>
<sequence length="185" mass="21326">MSDLLMQLNEKLQQLDQENQKFINRIQESLNQFPRTPISYFSYSLNVSNALDENNIIIANYTLFNITTHEIHQPFICLKLPEDPFFHMTGKIISPDMKRKGQPGAWERFTQSDRSQDYWLKPVDKDVLFPGEKLSFSNFQLTYAAEQNYNANVQGFFYGEGYHEGVPAINSISISGKVRGDSVES</sequence>
<dbReference type="Proteomes" id="UP000276443">
    <property type="component" value="Unassembled WGS sequence"/>
</dbReference>
<gene>
    <name evidence="2" type="ORF">EDC24_2144</name>
</gene>
<evidence type="ECO:0000313" key="3">
    <source>
        <dbReference type="Proteomes" id="UP000276443"/>
    </source>
</evidence>
<dbReference type="AlphaFoldDB" id="A0A3N5B425"/>